<evidence type="ECO:0000313" key="4">
    <source>
        <dbReference type="EMBL" id="THD75056.1"/>
    </source>
</evidence>
<dbReference type="InterPro" id="IPR045336">
    <property type="entry name" value="MmgE_PrpD_N"/>
</dbReference>
<protein>
    <submittedName>
        <fullName evidence="4">MmgE/PrpD family protein</fullName>
    </submittedName>
</protein>
<dbReference type="Pfam" id="PF03972">
    <property type="entry name" value="MmgE_PrpD_N"/>
    <property type="match status" value="1"/>
</dbReference>
<feature type="domain" description="MmgE/PrpD C-terminal" evidence="3">
    <location>
        <begin position="280"/>
        <end position="425"/>
    </location>
</feature>
<dbReference type="InterPro" id="IPR042188">
    <property type="entry name" value="MmgE/PrpD_sf_2"/>
</dbReference>
<evidence type="ECO:0000259" key="3">
    <source>
        <dbReference type="Pfam" id="PF19305"/>
    </source>
</evidence>
<dbReference type="Gene3D" id="3.30.1330.120">
    <property type="entry name" value="2-methylcitrate dehydratase PrpD"/>
    <property type="match status" value="1"/>
</dbReference>
<dbReference type="InterPro" id="IPR036148">
    <property type="entry name" value="MmgE/PrpD_sf"/>
</dbReference>
<keyword evidence="5" id="KW-1185">Reference proteome</keyword>
<reference evidence="4 5" key="1">
    <citation type="submission" date="2019-04" db="EMBL/GenBank/DDBJ databases">
        <title>Draft genome sequence of Youngimonas vesicularis.</title>
        <authorList>
            <person name="Hameed A."/>
        </authorList>
    </citation>
    <scope>NUCLEOTIDE SEQUENCE [LARGE SCALE GENOMIC DNA]</scope>
    <source>
        <strain evidence="4 5">CC-AMW-E</strain>
    </source>
</reference>
<evidence type="ECO:0000256" key="1">
    <source>
        <dbReference type="ARBA" id="ARBA00006174"/>
    </source>
</evidence>
<dbReference type="AlphaFoldDB" id="A0A4S3MAD3"/>
<name>A0A4S3MAD3_9RHOB</name>
<accession>A0A4S3MAD3</accession>
<dbReference type="SUPFAM" id="SSF103378">
    <property type="entry name" value="2-methylcitrate dehydratase PrpD"/>
    <property type="match status" value="1"/>
</dbReference>
<organism evidence="4 5">
    <name type="scientific">Thalassobius vesicularis</name>
    <dbReference type="NCBI Taxonomy" id="1294297"/>
    <lineage>
        <taxon>Bacteria</taxon>
        <taxon>Pseudomonadati</taxon>
        <taxon>Pseudomonadota</taxon>
        <taxon>Alphaproteobacteria</taxon>
        <taxon>Rhodobacterales</taxon>
        <taxon>Roseobacteraceae</taxon>
        <taxon>Thalassovita</taxon>
    </lineage>
</organism>
<dbReference type="Proteomes" id="UP000306113">
    <property type="component" value="Unassembled WGS sequence"/>
</dbReference>
<proteinExistence type="inferred from homology"/>
<dbReference type="InterPro" id="IPR005656">
    <property type="entry name" value="MmgE_PrpD"/>
</dbReference>
<evidence type="ECO:0000259" key="2">
    <source>
        <dbReference type="Pfam" id="PF03972"/>
    </source>
</evidence>
<sequence length="449" mass="47159">MAKLTRRRAIPRTTRESAMTADTLLDTVLELAGMSDDNLPERSLGMARLSLFDWLACGRAGINEPVAQTLRDLAEAEGGLGAASIFGGVRAPARMAALANGAASHALDYDDTHFAHVGHLSVGIYPAVIAAAEEVGADLDEVLAAFLLGAEAAIRIGVVLGASHYNRGFHQTATAGAFGATVAAGRLYGLREGQMRAALGLCATRASGLKSQFGTMGKPYNAGVAAANGVECAKLAGMGMTSAADGLMGLQGFVPTHTDVRGPTIPAGTFLFDDVKYKFHACCHGTHAMLEALAESGATDETVAVLKLRTNPRWLRVCNIETPQTGLEVKFSYRWLAGMALTGRPTGSDREYTDDLAQDGALAALAERVQVTGDDSVGDMQAVVTLVAPDGSSRDWSHDLDSPQTLDTLESKLRAKVEALLGDEAQPLSRVLTEPLRASDLGHMLRTGE</sequence>
<dbReference type="Pfam" id="PF19305">
    <property type="entry name" value="MmgE_PrpD_C"/>
    <property type="match status" value="1"/>
</dbReference>
<feature type="domain" description="MmgE/PrpD N-terminal" evidence="2">
    <location>
        <begin position="37"/>
        <end position="259"/>
    </location>
</feature>
<dbReference type="InterPro" id="IPR045337">
    <property type="entry name" value="MmgE_PrpD_C"/>
</dbReference>
<comment type="caution">
    <text evidence="4">The sequence shown here is derived from an EMBL/GenBank/DDBJ whole genome shotgun (WGS) entry which is preliminary data.</text>
</comment>
<comment type="similarity">
    <text evidence="1">Belongs to the PrpD family.</text>
</comment>
<evidence type="ECO:0000313" key="5">
    <source>
        <dbReference type="Proteomes" id="UP000306113"/>
    </source>
</evidence>
<dbReference type="OrthoDB" id="9795089at2"/>
<dbReference type="InterPro" id="IPR042183">
    <property type="entry name" value="MmgE/PrpD_sf_1"/>
</dbReference>
<dbReference type="PANTHER" id="PTHR16943">
    <property type="entry name" value="2-METHYLCITRATE DEHYDRATASE-RELATED"/>
    <property type="match status" value="1"/>
</dbReference>
<dbReference type="GO" id="GO:0016829">
    <property type="term" value="F:lyase activity"/>
    <property type="evidence" value="ECO:0007669"/>
    <property type="project" value="InterPro"/>
</dbReference>
<gene>
    <name evidence="4" type="ORF">E7681_08905</name>
</gene>
<dbReference type="PANTHER" id="PTHR16943:SF8">
    <property type="entry name" value="2-METHYLCITRATE DEHYDRATASE"/>
    <property type="match status" value="1"/>
</dbReference>
<dbReference type="EMBL" id="SSMD01000003">
    <property type="protein sequence ID" value="THD75056.1"/>
    <property type="molecule type" value="Genomic_DNA"/>
</dbReference>
<dbReference type="Gene3D" id="1.10.4100.10">
    <property type="entry name" value="2-methylcitrate dehydratase PrpD"/>
    <property type="match status" value="1"/>
</dbReference>